<dbReference type="InterPro" id="IPR010970">
    <property type="entry name" value="Cys_dSase_SufS"/>
</dbReference>
<dbReference type="InterPro" id="IPR016454">
    <property type="entry name" value="Cysteine_dSase"/>
</dbReference>
<dbReference type="PIRSF" id="PIRSF005572">
    <property type="entry name" value="NifS"/>
    <property type="match status" value="1"/>
</dbReference>
<proteinExistence type="inferred from homology"/>
<comment type="function">
    <text evidence="2 8">Catalyzes the removal of elemental sulfur and selenium atoms from L-cysteine, L-cystine, L-selenocysteine, and L-selenocystine to produce L-alanine.</text>
</comment>
<dbReference type="InterPro" id="IPR015422">
    <property type="entry name" value="PyrdxlP-dep_Trfase_small"/>
</dbReference>
<dbReference type="InterPro" id="IPR015421">
    <property type="entry name" value="PyrdxlP-dep_Trfase_major"/>
</dbReference>
<dbReference type="PANTHER" id="PTHR43586">
    <property type="entry name" value="CYSTEINE DESULFURASE"/>
    <property type="match status" value="1"/>
</dbReference>
<dbReference type="NCBIfam" id="TIGR01979">
    <property type="entry name" value="sufS"/>
    <property type="match status" value="1"/>
</dbReference>
<dbReference type="SUPFAM" id="SSF53383">
    <property type="entry name" value="PLP-dependent transferases"/>
    <property type="match status" value="1"/>
</dbReference>
<dbReference type="CDD" id="cd06453">
    <property type="entry name" value="SufS_like"/>
    <property type="match status" value="1"/>
</dbReference>
<dbReference type="Gene3D" id="3.40.640.10">
    <property type="entry name" value="Type I PLP-dependent aspartate aminotransferase-like (Major domain)"/>
    <property type="match status" value="1"/>
</dbReference>
<dbReference type="GO" id="GO:0006534">
    <property type="term" value="P:cysteine metabolic process"/>
    <property type="evidence" value="ECO:0007669"/>
    <property type="project" value="UniProtKB-UniRule"/>
</dbReference>
<evidence type="ECO:0000256" key="6">
    <source>
        <dbReference type="ARBA" id="ARBA00050776"/>
    </source>
</evidence>
<comment type="catalytic activity">
    <reaction evidence="6 8">
        <text>(sulfur carrier)-H + L-cysteine = (sulfur carrier)-SH + L-alanine</text>
        <dbReference type="Rhea" id="RHEA:43892"/>
        <dbReference type="Rhea" id="RHEA-COMP:14737"/>
        <dbReference type="Rhea" id="RHEA-COMP:14739"/>
        <dbReference type="ChEBI" id="CHEBI:29917"/>
        <dbReference type="ChEBI" id="CHEBI:35235"/>
        <dbReference type="ChEBI" id="CHEBI:57972"/>
        <dbReference type="ChEBI" id="CHEBI:64428"/>
        <dbReference type="EC" id="2.8.1.7"/>
    </reaction>
</comment>
<dbReference type="PROSITE" id="PS00595">
    <property type="entry name" value="AA_TRANSFER_CLASS_5"/>
    <property type="match status" value="1"/>
</dbReference>
<comment type="similarity">
    <text evidence="3 8">Belongs to the class-V pyridoxal-phosphate-dependent aminotransferase family. Csd subfamily.</text>
</comment>
<accession>A0A6L3ZCZ6</accession>
<evidence type="ECO:0000256" key="1">
    <source>
        <dbReference type="ARBA" id="ARBA00001933"/>
    </source>
</evidence>
<dbReference type="InterPro" id="IPR000192">
    <property type="entry name" value="Aminotrans_V_dom"/>
</dbReference>
<feature type="domain" description="Aminotransferase class V" evidence="9">
    <location>
        <begin position="31"/>
        <end position="399"/>
    </location>
</feature>
<gene>
    <name evidence="10" type="ORF">F8C82_13975</name>
</gene>
<comment type="caution">
    <text evidence="10">The sequence shown here is derived from an EMBL/GenBank/DDBJ whole genome shotgun (WGS) entry which is preliminary data.</text>
</comment>
<evidence type="ECO:0000313" key="10">
    <source>
        <dbReference type="EMBL" id="KAB2815199.1"/>
    </source>
</evidence>
<dbReference type="InterPro" id="IPR020578">
    <property type="entry name" value="Aminotrans_V_PyrdxlP_BS"/>
</dbReference>
<dbReference type="Gene3D" id="3.90.1150.10">
    <property type="entry name" value="Aspartate Aminotransferase, domain 1"/>
    <property type="match status" value="1"/>
</dbReference>
<evidence type="ECO:0000256" key="2">
    <source>
        <dbReference type="ARBA" id="ARBA00002824"/>
    </source>
</evidence>
<evidence type="ECO:0000256" key="3">
    <source>
        <dbReference type="ARBA" id="ARBA00010447"/>
    </source>
</evidence>
<comment type="cofactor">
    <cofactor evidence="1 7">
        <name>pyridoxal 5'-phosphate</name>
        <dbReference type="ChEBI" id="CHEBI:597326"/>
    </cofactor>
</comment>
<name>A0A6L3ZCZ6_9FLAO</name>
<evidence type="ECO:0000259" key="9">
    <source>
        <dbReference type="Pfam" id="PF00266"/>
    </source>
</evidence>
<dbReference type="OrthoDB" id="9804366at2"/>
<dbReference type="InterPro" id="IPR015424">
    <property type="entry name" value="PyrdxlP-dep_Trfase"/>
</dbReference>
<dbReference type="GO" id="GO:0030170">
    <property type="term" value="F:pyridoxal phosphate binding"/>
    <property type="evidence" value="ECO:0007669"/>
    <property type="project" value="UniProtKB-UniRule"/>
</dbReference>
<evidence type="ECO:0000256" key="7">
    <source>
        <dbReference type="RuleBase" id="RU004504"/>
    </source>
</evidence>
<evidence type="ECO:0000256" key="4">
    <source>
        <dbReference type="ARBA" id="ARBA00022679"/>
    </source>
</evidence>
<organism evidence="10 11">
    <name type="scientific">Phaeocystidibacter marisrubri</name>
    <dbReference type="NCBI Taxonomy" id="1577780"/>
    <lineage>
        <taxon>Bacteria</taxon>
        <taxon>Pseudomonadati</taxon>
        <taxon>Bacteroidota</taxon>
        <taxon>Flavobacteriia</taxon>
        <taxon>Flavobacteriales</taxon>
        <taxon>Phaeocystidibacteraceae</taxon>
        <taxon>Phaeocystidibacter</taxon>
    </lineage>
</organism>
<protein>
    <recommendedName>
        <fullName evidence="8">Cysteine desulfurase</fullName>
        <ecNumber evidence="8">2.8.1.7</ecNumber>
    </recommendedName>
</protein>
<keyword evidence="5 8" id="KW-0663">Pyridoxal phosphate</keyword>
<evidence type="ECO:0000256" key="8">
    <source>
        <dbReference type="RuleBase" id="RU004506"/>
    </source>
</evidence>
<dbReference type="GO" id="GO:0031071">
    <property type="term" value="F:cysteine desulfurase activity"/>
    <property type="evidence" value="ECO:0007669"/>
    <property type="project" value="UniProtKB-UniRule"/>
</dbReference>
<dbReference type="Proteomes" id="UP000484164">
    <property type="component" value="Unassembled WGS sequence"/>
</dbReference>
<evidence type="ECO:0000313" key="11">
    <source>
        <dbReference type="Proteomes" id="UP000484164"/>
    </source>
</evidence>
<reference evidence="10 11" key="1">
    <citation type="submission" date="2019-10" db="EMBL/GenBank/DDBJ databases">
        <title>Genome sequence of Phaeocystidibacter marisrubri JCM30614 (type strain).</title>
        <authorList>
            <person name="Bowman J.P."/>
        </authorList>
    </citation>
    <scope>NUCLEOTIDE SEQUENCE [LARGE SCALE GENOMIC DNA]</scope>
    <source>
        <strain evidence="10 11">JCM 30614</strain>
    </source>
</reference>
<dbReference type="EC" id="2.8.1.7" evidence="8"/>
<dbReference type="PANTHER" id="PTHR43586:SF8">
    <property type="entry name" value="CYSTEINE DESULFURASE 1, CHLOROPLASTIC"/>
    <property type="match status" value="1"/>
</dbReference>
<dbReference type="Pfam" id="PF00266">
    <property type="entry name" value="Aminotran_5"/>
    <property type="match status" value="1"/>
</dbReference>
<sequence length="411" mass="45342">MTEKTSTGFSVTEIRKQFPVLEREVNGRPLVYMDNGATTHKPKAMTDAITAYYETINSNVHRGVHHLSQLATDAFELTREKLRAHLNAEHSYEVIFTKGTTDSINTIASSFADFVNEGDEIIISTLEHHSNIVPWQMMCARKKATLKVIPMDDRGVLDLEAYASLLSPKTKLVAFNHISNALGIINPVKEMTKMAHEVGAAVLVDGAQSMPHLKVDVRDLDVDFYAISAHKMYGPTGIGALYGKEEWLNKLPPYQGGGEMIATVTFEETTYADLPHKFEAGTPHIEGVIAWAASIDWMNEIGLENITTYEAELLAYGTEALSSVEGLQLYGTGPEKSALFSFNIEGLHPYDVGTLLDQLGIAVRTGHHCTQPLMNRLDVPGTIRASLAVYNTKDEIDQLVAALNRVIPMLR</sequence>
<dbReference type="EMBL" id="WBVQ01000003">
    <property type="protein sequence ID" value="KAB2815199.1"/>
    <property type="molecule type" value="Genomic_DNA"/>
</dbReference>
<evidence type="ECO:0000256" key="5">
    <source>
        <dbReference type="ARBA" id="ARBA00022898"/>
    </source>
</evidence>
<dbReference type="RefSeq" id="WP_151694235.1">
    <property type="nucleotide sequence ID" value="NZ_BMGX01000001.1"/>
</dbReference>
<dbReference type="AlphaFoldDB" id="A0A6L3ZCZ6"/>
<keyword evidence="11" id="KW-1185">Reference proteome</keyword>
<keyword evidence="4 8" id="KW-0808">Transferase</keyword>